<gene>
    <name evidence="2" type="ORF">ETD85_02505</name>
</gene>
<name>A0A5S4H206_9ACTN</name>
<feature type="region of interest" description="Disordered" evidence="1">
    <location>
        <begin position="1"/>
        <end position="61"/>
    </location>
</feature>
<keyword evidence="3" id="KW-1185">Reference proteome</keyword>
<reference evidence="2 3" key="1">
    <citation type="submission" date="2019-05" db="EMBL/GenBank/DDBJ databases">
        <title>Draft genome sequence of Nonomuraea zeae DSM 100528.</title>
        <authorList>
            <person name="Saricaoglu S."/>
            <person name="Isik K."/>
        </authorList>
    </citation>
    <scope>NUCLEOTIDE SEQUENCE [LARGE SCALE GENOMIC DNA]</scope>
    <source>
        <strain evidence="2 3">DSM 100528</strain>
    </source>
</reference>
<proteinExistence type="predicted"/>
<organism evidence="2 3">
    <name type="scientific">Nonomuraea zeae</name>
    <dbReference type="NCBI Taxonomy" id="1642303"/>
    <lineage>
        <taxon>Bacteria</taxon>
        <taxon>Bacillati</taxon>
        <taxon>Actinomycetota</taxon>
        <taxon>Actinomycetes</taxon>
        <taxon>Streptosporangiales</taxon>
        <taxon>Streptosporangiaceae</taxon>
        <taxon>Nonomuraea</taxon>
    </lineage>
</organism>
<comment type="caution">
    <text evidence="2">The sequence shown here is derived from an EMBL/GenBank/DDBJ whole genome shotgun (WGS) entry which is preliminary data.</text>
</comment>
<evidence type="ECO:0000256" key="1">
    <source>
        <dbReference type="SAM" id="MobiDB-lite"/>
    </source>
</evidence>
<accession>A0A5S4H206</accession>
<feature type="compositionally biased region" description="Basic and acidic residues" evidence="1">
    <location>
        <begin position="41"/>
        <end position="54"/>
    </location>
</feature>
<protein>
    <recommendedName>
        <fullName evidence="4">Helix-turn-helix domain-containing protein</fullName>
    </recommendedName>
</protein>
<evidence type="ECO:0000313" key="2">
    <source>
        <dbReference type="EMBL" id="TMR39253.1"/>
    </source>
</evidence>
<feature type="region of interest" description="Disordered" evidence="1">
    <location>
        <begin position="93"/>
        <end position="114"/>
    </location>
</feature>
<dbReference type="OrthoDB" id="3544342at2"/>
<dbReference type="Proteomes" id="UP000306628">
    <property type="component" value="Unassembled WGS sequence"/>
</dbReference>
<sequence>MRPAQSVKPPHQAAHSPATTPPSSGSTTSSAPCNASPARPDQPERHPGRPDHPQLRARPRACQEHVAATRLWHECGFEAGGCAVRGADDNRVSTASEEPQGAAIAPARSGRAAAKTGRGSAMARYELLAPHLHEGVPLARLAAGQGESGVTYRTLQRWLAAYRRGGLEALARAGRFRRRRPQLADPHLLDGA</sequence>
<dbReference type="EMBL" id="VCKX01000004">
    <property type="protein sequence ID" value="TMR39253.1"/>
    <property type="molecule type" value="Genomic_DNA"/>
</dbReference>
<dbReference type="AlphaFoldDB" id="A0A5S4H206"/>
<evidence type="ECO:0008006" key="4">
    <source>
        <dbReference type="Google" id="ProtNLM"/>
    </source>
</evidence>
<feature type="compositionally biased region" description="Low complexity" evidence="1">
    <location>
        <begin position="101"/>
        <end position="114"/>
    </location>
</feature>
<evidence type="ECO:0000313" key="3">
    <source>
        <dbReference type="Proteomes" id="UP000306628"/>
    </source>
</evidence>
<feature type="compositionally biased region" description="Low complexity" evidence="1">
    <location>
        <begin position="9"/>
        <end position="32"/>
    </location>
</feature>